<organism evidence="1 2">
    <name type="scientific">Phocaeicola vulgatus</name>
    <name type="common">Bacteroides vulgatus</name>
    <dbReference type="NCBI Taxonomy" id="821"/>
    <lineage>
        <taxon>Bacteria</taxon>
        <taxon>Pseudomonadati</taxon>
        <taxon>Bacteroidota</taxon>
        <taxon>Bacteroidia</taxon>
        <taxon>Bacteroidales</taxon>
        <taxon>Bacteroidaceae</taxon>
        <taxon>Phocaeicola</taxon>
    </lineage>
</organism>
<dbReference type="RefSeq" id="WP_154577132.1">
    <property type="nucleotide sequence ID" value="NZ_JADMQN010000021.1"/>
</dbReference>
<sequence length="135" mass="15531">MYYEVKLKVMKPNKDGLEKEVKEHFITDCSLFAEAEAKGLEQYASDNMESDVFSISRSNIIEIINEKTEDKPFFKATIVDTQIDENGNEKELKYYNLVCAKDLKEANTLMEQHLSQGLSDMRLDAIVKTKIIDLI</sequence>
<proteinExistence type="predicted"/>
<dbReference type="Proteomes" id="UP000460950">
    <property type="component" value="Unassembled WGS sequence"/>
</dbReference>
<evidence type="ECO:0000313" key="1">
    <source>
        <dbReference type="EMBL" id="MSS46991.1"/>
    </source>
</evidence>
<reference evidence="1 2" key="1">
    <citation type="submission" date="2019-09" db="EMBL/GenBank/DDBJ databases">
        <title>In-depth cultivation of the pig gut microbiome towards novel bacterial diversity and tailored functional studies.</title>
        <authorList>
            <person name="Wylensek D."/>
            <person name="Hitch T.C.A."/>
            <person name="Clavel T."/>
        </authorList>
    </citation>
    <scope>NUCLEOTIDE SEQUENCE [LARGE SCALE GENOMIC DNA]</scope>
    <source>
        <strain evidence="1 2">WCA-389-WT-3C</strain>
    </source>
</reference>
<dbReference type="InterPro" id="IPR027848">
    <property type="entry name" value="DUF4494"/>
</dbReference>
<dbReference type="AlphaFoldDB" id="A0A7K0JAI7"/>
<dbReference type="Pfam" id="PF14902">
    <property type="entry name" value="DUF4494"/>
    <property type="match status" value="1"/>
</dbReference>
<accession>A0A7K0JAI7</accession>
<gene>
    <name evidence="1" type="ORF">FYJ30_01215</name>
</gene>
<protein>
    <submittedName>
        <fullName evidence="1">DUF4494 domain-containing protein</fullName>
    </submittedName>
</protein>
<name>A0A7K0JAI7_PHOVU</name>
<evidence type="ECO:0000313" key="2">
    <source>
        <dbReference type="Proteomes" id="UP000460950"/>
    </source>
</evidence>
<comment type="caution">
    <text evidence="1">The sequence shown here is derived from an EMBL/GenBank/DDBJ whole genome shotgun (WGS) entry which is preliminary data.</text>
</comment>
<dbReference type="EMBL" id="VULU01000002">
    <property type="protein sequence ID" value="MSS46991.1"/>
    <property type="molecule type" value="Genomic_DNA"/>
</dbReference>